<dbReference type="Gene3D" id="2.30.30.240">
    <property type="entry name" value="PRC-barrel domain"/>
    <property type="match status" value="1"/>
</dbReference>
<dbReference type="InterPro" id="IPR011033">
    <property type="entry name" value="PRC_barrel-like_sf"/>
</dbReference>
<evidence type="ECO:0000259" key="7">
    <source>
        <dbReference type="Pfam" id="PF24986"/>
    </source>
</evidence>
<dbReference type="Pfam" id="PF01782">
    <property type="entry name" value="RimM"/>
    <property type="match status" value="1"/>
</dbReference>
<dbReference type="Pfam" id="PF24986">
    <property type="entry name" value="PRC_RimM"/>
    <property type="match status" value="1"/>
</dbReference>
<dbReference type="Proteomes" id="UP000559987">
    <property type="component" value="Unassembled WGS sequence"/>
</dbReference>
<proteinExistence type="inferred from homology"/>
<dbReference type="PANTHER" id="PTHR33692:SF1">
    <property type="entry name" value="RIBOSOME MATURATION FACTOR RIMM"/>
    <property type="match status" value="1"/>
</dbReference>
<dbReference type="SUPFAM" id="SSF50346">
    <property type="entry name" value="PRC-barrel domain"/>
    <property type="match status" value="1"/>
</dbReference>
<dbReference type="InterPro" id="IPR056792">
    <property type="entry name" value="PRC_RimM"/>
</dbReference>
<evidence type="ECO:0000256" key="4">
    <source>
        <dbReference type="ARBA" id="ARBA00023186"/>
    </source>
</evidence>
<keyword evidence="9" id="KW-1185">Reference proteome</keyword>
<dbReference type="NCBIfam" id="TIGR02273">
    <property type="entry name" value="16S_RimM"/>
    <property type="match status" value="1"/>
</dbReference>
<accession>A0A839UNX1</accession>
<evidence type="ECO:0000313" key="9">
    <source>
        <dbReference type="Proteomes" id="UP000559987"/>
    </source>
</evidence>
<evidence type="ECO:0000259" key="6">
    <source>
        <dbReference type="Pfam" id="PF01782"/>
    </source>
</evidence>
<keyword evidence="1 5" id="KW-0963">Cytoplasm</keyword>
<evidence type="ECO:0000256" key="5">
    <source>
        <dbReference type="HAMAP-Rule" id="MF_00014"/>
    </source>
</evidence>
<dbReference type="RefSeq" id="WP_183909738.1">
    <property type="nucleotide sequence ID" value="NZ_JACHXZ010000002.1"/>
</dbReference>
<dbReference type="GO" id="GO:0005737">
    <property type="term" value="C:cytoplasm"/>
    <property type="evidence" value="ECO:0007669"/>
    <property type="project" value="UniProtKB-SubCell"/>
</dbReference>
<sequence length="179" mass="20177">MTQNRSNLIDVGRITSVFGIKGWVKVHSDTEPPENIARYSPWWLKTKHGVKAMEVDEFQPHGKGFIAHFKGIDDRTLAETLTKVSVSIERDQLPALAADEYYWHQLEGLTVISVFEGGDILLGQVSHLLETGANDVLVIKPCDGSLDDRERLVPYVPEQFVTKIDLVAGTMWVDWDPDF</sequence>
<reference evidence="8 9" key="1">
    <citation type="submission" date="2020-08" db="EMBL/GenBank/DDBJ databases">
        <title>Genomic Encyclopedia of Type Strains, Phase III (KMG-III): the genomes of soil and plant-associated and newly described type strains.</title>
        <authorList>
            <person name="Whitman W."/>
        </authorList>
    </citation>
    <scope>NUCLEOTIDE SEQUENCE [LARGE SCALE GENOMIC DNA]</scope>
    <source>
        <strain evidence="8 9">CECT 8571</strain>
    </source>
</reference>
<evidence type="ECO:0000313" key="8">
    <source>
        <dbReference type="EMBL" id="MBB3168239.1"/>
    </source>
</evidence>
<comment type="domain">
    <text evidence="5">The PRC barrel domain binds ribosomal protein uS19.</text>
</comment>
<dbReference type="GO" id="GO:0042274">
    <property type="term" value="P:ribosomal small subunit biogenesis"/>
    <property type="evidence" value="ECO:0007669"/>
    <property type="project" value="UniProtKB-UniRule"/>
</dbReference>
<keyword evidence="3 5" id="KW-0698">rRNA processing</keyword>
<feature type="domain" description="RimM N-terminal" evidence="6">
    <location>
        <begin position="11"/>
        <end position="92"/>
    </location>
</feature>
<dbReference type="AlphaFoldDB" id="A0A839UNX1"/>
<dbReference type="InterPro" id="IPR011961">
    <property type="entry name" value="RimM"/>
</dbReference>
<gene>
    <name evidence="5" type="primary">rimM</name>
    <name evidence="8" type="ORF">FHS30_001423</name>
</gene>
<evidence type="ECO:0000256" key="2">
    <source>
        <dbReference type="ARBA" id="ARBA00022517"/>
    </source>
</evidence>
<dbReference type="InterPro" id="IPR036976">
    <property type="entry name" value="RimM_N_sf"/>
</dbReference>
<dbReference type="GO" id="GO:0006364">
    <property type="term" value="P:rRNA processing"/>
    <property type="evidence" value="ECO:0007669"/>
    <property type="project" value="UniProtKB-UniRule"/>
</dbReference>
<comment type="similarity">
    <text evidence="5">Belongs to the RimM family.</text>
</comment>
<evidence type="ECO:0000256" key="3">
    <source>
        <dbReference type="ARBA" id="ARBA00022552"/>
    </source>
</evidence>
<comment type="subunit">
    <text evidence="5">Binds ribosomal protein uS19.</text>
</comment>
<dbReference type="PANTHER" id="PTHR33692">
    <property type="entry name" value="RIBOSOME MATURATION FACTOR RIMM"/>
    <property type="match status" value="1"/>
</dbReference>
<feature type="domain" description="Ribosome maturation factor RimM PRC barrel" evidence="7">
    <location>
        <begin position="103"/>
        <end position="176"/>
    </location>
</feature>
<dbReference type="GO" id="GO:0005840">
    <property type="term" value="C:ribosome"/>
    <property type="evidence" value="ECO:0007669"/>
    <property type="project" value="InterPro"/>
</dbReference>
<dbReference type="HAMAP" id="MF_00014">
    <property type="entry name" value="Ribosome_mat_RimM"/>
    <property type="match status" value="1"/>
</dbReference>
<dbReference type="SUPFAM" id="SSF50447">
    <property type="entry name" value="Translation proteins"/>
    <property type="match status" value="1"/>
</dbReference>
<organism evidence="8 9">
    <name type="scientific">Simiduia aestuariiviva</name>
    <dbReference type="NCBI Taxonomy" id="1510459"/>
    <lineage>
        <taxon>Bacteria</taxon>
        <taxon>Pseudomonadati</taxon>
        <taxon>Pseudomonadota</taxon>
        <taxon>Gammaproteobacteria</taxon>
        <taxon>Cellvibrionales</taxon>
        <taxon>Cellvibrionaceae</taxon>
        <taxon>Simiduia</taxon>
    </lineage>
</organism>
<dbReference type="EMBL" id="JACHXZ010000002">
    <property type="protein sequence ID" value="MBB3168239.1"/>
    <property type="molecule type" value="Genomic_DNA"/>
</dbReference>
<evidence type="ECO:0000256" key="1">
    <source>
        <dbReference type="ARBA" id="ARBA00022490"/>
    </source>
</evidence>
<comment type="function">
    <text evidence="5">An accessory protein needed during the final step in the assembly of 30S ribosomal subunit, possibly for assembly of the head region. Essential for efficient processing of 16S rRNA. May be needed both before and after RbfA during the maturation of 16S rRNA. It has affinity for free ribosomal 30S subunits but not for 70S ribosomes.</text>
</comment>
<comment type="subcellular location">
    <subcellularLocation>
        <location evidence="5">Cytoplasm</location>
    </subcellularLocation>
</comment>
<protein>
    <recommendedName>
        <fullName evidence="5">Ribosome maturation factor RimM</fullName>
    </recommendedName>
</protein>
<dbReference type="Gene3D" id="2.40.30.60">
    <property type="entry name" value="RimM"/>
    <property type="match status" value="1"/>
</dbReference>
<dbReference type="InterPro" id="IPR002676">
    <property type="entry name" value="RimM_N"/>
</dbReference>
<dbReference type="InterPro" id="IPR009000">
    <property type="entry name" value="Transl_B-barrel_sf"/>
</dbReference>
<comment type="caution">
    <text evidence="8">The sequence shown here is derived from an EMBL/GenBank/DDBJ whole genome shotgun (WGS) entry which is preliminary data.</text>
</comment>
<name>A0A839UNX1_9GAMM</name>
<dbReference type="GO" id="GO:0043022">
    <property type="term" value="F:ribosome binding"/>
    <property type="evidence" value="ECO:0007669"/>
    <property type="project" value="InterPro"/>
</dbReference>
<keyword evidence="4 5" id="KW-0143">Chaperone</keyword>
<keyword evidence="2 5" id="KW-0690">Ribosome biogenesis</keyword>